<dbReference type="Proteomes" id="UP000265000">
    <property type="component" value="Unplaced"/>
</dbReference>
<protein>
    <recommendedName>
        <fullName evidence="6">Major facilitator superfamily (MFS) profile domain-containing protein</fullName>
    </recommendedName>
</protein>
<organism evidence="7 8">
    <name type="scientific">Fundulus heteroclitus</name>
    <name type="common">Killifish</name>
    <name type="synonym">Mummichog</name>
    <dbReference type="NCBI Taxonomy" id="8078"/>
    <lineage>
        <taxon>Eukaryota</taxon>
        <taxon>Metazoa</taxon>
        <taxon>Chordata</taxon>
        <taxon>Craniata</taxon>
        <taxon>Vertebrata</taxon>
        <taxon>Euteleostomi</taxon>
        <taxon>Actinopterygii</taxon>
        <taxon>Neopterygii</taxon>
        <taxon>Teleostei</taxon>
        <taxon>Neoteleostei</taxon>
        <taxon>Acanthomorphata</taxon>
        <taxon>Ovalentaria</taxon>
        <taxon>Atherinomorphae</taxon>
        <taxon>Cyprinodontiformes</taxon>
        <taxon>Fundulidae</taxon>
        <taxon>Fundulus</taxon>
    </lineage>
</organism>
<evidence type="ECO:0000256" key="5">
    <source>
        <dbReference type="SAM" id="Phobius"/>
    </source>
</evidence>
<evidence type="ECO:0000313" key="7">
    <source>
        <dbReference type="Ensembl" id="ENSFHEP00000024701.1"/>
    </source>
</evidence>
<reference evidence="7" key="1">
    <citation type="submission" date="2025-08" db="UniProtKB">
        <authorList>
            <consortium name="Ensembl"/>
        </authorList>
    </citation>
    <scope>IDENTIFICATION</scope>
</reference>
<feature type="transmembrane region" description="Helical" evidence="5">
    <location>
        <begin position="131"/>
        <end position="152"/>
    </location>
</feature>
<dbReference type="InterPro" id="IPR020846">
    <property type="entry name" value="MFS_dom"/>
</dbReference>
<name>A0A3Q2QCT2_FUNHE</name>
<evidence type="ECO:0000256" key="2">
    <source>
        <dbReference type="ARBA" id="ARBA00022692"/>
    </source>
</evidence>
<evidence type="ECO:0000256" key="3">
    <source>
        <dbReference type="ARBA" id="ARBA00022989"/>
    </source>
</evidence>
<keyword evidence="8" id="KW-1185">Reference proteome</keyword>
<dbReference type="STRING" id="8078.ENSFHEP00000024701"/>
<dbReference type="GeneTree" id="ENSGT00940000164766"/>
<proteinExistence type="predicted"/>
<keyword evidence="3 5" id="KW-1133">Transmembrane helix</keyword>
<feature type="transmembrane region" description="Helical" evidence="5">
    <location>
        <begin position="45"/>
        <end position="66"/>
    </location>
</feature>
<dbReference type="Ensembl" id="ENSFHET00000007101.1">
    <property type="protein sequence ID" value="ENSFHEP00000024701.1"/>
    <property type="gene ID" value="ENSFHEG00000006452.1"/>
</dbReference>
<dbReference type="InterPro" id="IPR011701">
    <property type="entry name" value="MFS"/>
</dbReference>
<keyword evidence="2 5" id="KW-0812">Transmembrane</keyword>
<sequence length="178" mass="19728">MLTLVVKIKLLSSHFITDSCRRVSFQNWNIFSNFMCFYKRFRQQAYKVSLAGSLFFTGLLLGNVLFGPLSDKIGRRPVYLTGLFFEVIFGYVTALAPSYEVFAASRLLVGLMNGGIGLVCFVLAQEYVGKPYWAMTGTSMIFAVGIALFGALGYLVRPWRTLALVANSSGVLVFLLSV</sequence>
<dbReference type="InterPro" id="IPR036259">
    <property type="entry name" value="MFS_trans_sf"/>
</dbReference>
<dbReference type="SUPFAM" id="SSF103473">
    <property type="entry name" value="MFS general substrate transporter"/>
    <property type="match status" value="1"/>
</dbReference>
<accession>A0A3Q2QCT2</accession>
<dbReference type="GO" id="GO:0016020">
    <property type="term" value="C:membrane"/>
    <property type="evidence" value="ECO:0007669"/>
    <property type="project" value="UniProtKB-SubCell"/>
</dbReference>
<evidence type="ECO:0000259" key="6">
    <source>
        <dbReference type="PROSITE" id="PS50850"/>
    </source>
</evidence>
<evidence type="ECO:0000256" key="1">
    <source>
        <dbReference type="ARBA" id="ARBA00004141"/>
    </source>
</evidence>
<dbReference type="PANTHER" id="PTHR24064">
    <property type="entry name" value="SOLUTE CARRIER FAMILY 22 MEMBER"/>
    <property type="match status" value="1"/>
</dbReference>
<dbReference type="AlphaFoldDB" id="A0A3Q2QCT2"/>
<feature type="transmembrane region" description="Helical" evidence="5">
    <location>
        <begin position="78"/>
        <end position="95"/>
    </location>
</feature>
<keyword evidence="4 5" id="KW-0472">Membrane</keyword>
<dbReference type="Gene3D" id="1.20.1250.20">
    <property type="entry name" value="MFS general substrate transporter like domains"/>
    <property type="match status" value="1"/>
</dbReference>
<reference evidence="7" key="2">
    <citation type="submission" date="2025-09" db="UniProtKB">
        <authorList>
            <consortium name="Ensembl"/>
        </authorList>
    </citation>
    <scope>IDENTIFICATION</scope>
</reference>
<dbReference type="GO" id="GO:0022857">
    <property type="term" value="F:transmembrane transporter activity"/>
    <property type="evidence" value="ECO:0007669"/>
    <property type="project" value="InterPro"/>
</dbReference>
<evidence type="ECO:0000256" key="4">
    <source>
        <dbReference type="ARBA" id="ARBA00023136"/>
    </source>
</evidence>
<dbReference type="PROSITE" id="PS50850">
    <property type="entry name" value="MFS"/>
    <property type="match status" value="1"/>
</dbReference>
<comment type="subcellular location">
    <subcellularLocation>
        <location evidence="1">Membrane</location>
        <topology evidence="1">Multi-pass membrane protein</topology>
    </subcellularLocation>
</comment>
<dbReference type="Pfam" id="PF07690">
    <property type="entry name" value="MFS_1"/>
    <property type="match status" value="1"/>
</dbReference>
<evidence type="ECO:0000313" key="8">
    <source>
        <dbReference type="Proteomes" id="UP000265000"/>
    </source>
</evidence>
<feature type="transmembrane region" description="Helical" evidence="5">
    <location>
        <begin position="107"/>
        <end position="125"/>
    </location>
</feature>
<feature type="domain" description="Major facilitator superfamily (MFS) profile" evidence="6">
    <location>
        <begin position="1"/>
        <end position="178"/>
    </location>
</feature>